<protein>
    <submittedName>
        <fullName evidence="1">Uncharacterized protein</fullName>
    </submittedName>
</protein>
<keyword evidence="2" id="KW-1185">Reference proteome</keyword>
<dbReference type="RefSeq" id="WP_345478037.1">
    <property type="nucleotide sequence ID" value="NZ_BAABLW010000007.1"/>
</dbReference>
<dbReference type="EMBL" id="BAABLW010000007">
    <property type="protein sequence ID" value="GAA4924238.1"/>
    <property type="molecule type" value="Genomic_DNA"/>
</dbReference>
<organism evidence="1 2">
    <name type="scientific">Nesterenkonia rhizosphaerae</name>
    <dbReference type="NCBI Taxonomy" id="1348272"/>
    <lineage>
        <taxon>Bacteria</taxon>
        <taxon>Bacillati</taxon>
        <taxon>Actinomycetota</taxon>
        <taxon>Actinomycetes</taxon>
        <taxon>Micrococcales</taxon>
        <taxon>Micrococcaceae</taxon>
        <taxon>Nesterenkonia</taxon>
    </lineage>
</organism>
<accession>A0ABP9G0P1</accession>
<name>A0ABP9G0P1_9MICC</name>
<comment type="caution">
    <text evidence="1">The sequence shown here is derived from an EMBL/GenBank/DDBJ whole genome shotgun (WGS) entry which is preliminary data.</text>
</comment>
<sequence>MNQYTYCMAFARTFNEPLLPPAEVQARYRDIEDFISLDNGGSKKTAILLLASLPYLLAHSLNEADPWRHLDVREGPEGAKVVTANGTNIATLTAYRDLYDLFEDELTAFDHDAIDQPLSFQAAVVCAAATVSLEQCIETVTGMVEAEGSGAVEICAQAIRRLIHRRRGFETREDPGLLMLLMAAPQYAASQGTEVTAEELKHYVEMTTISTNAARPALGLPNS</sequence>
<gene>
    <name evidence="1" type="ORF">GCM10025790_21810</name>
</gene>
<proteinExistence type="predicted"/>
<reference evidence="2" key="1">
    <citation type="journal article" date="2019" name="Int. J. Syst. Evol. Microbiol.">
        <title>The Global Catalogue of Microorganisms (GCM) 10K type strain sequencing project: providing services to taxonomists for standard genome sequencing and annotation.</title>
        <authorList>
            <consortium name="The Broad Institute Genomics Platform"/>
            <consortium name="The Broad Institute Genome Sequencing Center for Infectious Disease"/>
            <person name="Wu L."/>
            <person name="Ma J."/>
        </authorList>
    </citation>
    <scope>NUCLEOTIDE SEQUENCE [LARGE SCALE GENOMIC DNA]</scope>
    <source>
        <strain evidence="2">JCM 19129</strain>
    </source>
</reference>
<evidence type="ECO:0000313" key="1">
    <source>
        <dbReference type="EMBL" id="GAA4924238.1"/>
    </source>
</evidence>
<evidence type="ECO:0000313" key="2">
    <source>
        <dbReference type="Proteomes" id="UP001500368"/>
    </source>
</evidence>
<dbReference type="Proteomes" id="UP001500368">
    <property type="component" value="Unassembled WGS sequence"/>
</dbReference>